<dbReference type="eggNOG" id="COG0614">
    <property type="taxonomic scope" value="Bacteria"/>
</dbReference>
<dbReference type="EMBL" id="CP002400">
    <property type="protein sequence ID" value="ADU27835.1"/>
    <property type="molecule type" value="Genomic_DNA"/>
</dbReference>
<dbReference type="SUPFAM" id="SSF53807">
    <property type="entry name" value="Helical backbone' metal receptor"/>
    <property type="match status" value="1"/>
</dbReference>
<feature type="signal peptide" evidence="2">
    <location>
        <begin position="1"/>
        <end position="26"/>
    </location>
</feature>
<feature type="chain" id="PRO_5039139829" evidence="2">
    <location>
        <begin position="27"/>
        <end position="361"/>
    </location>
</feature>
<evidence type="ECO:0000313" key="4">
    <source>
        <dbReference type="EMBL" id="ADU27835.1"/>
    </source>
</evidence>
<sequence>MIKTNKTSVTKSRAIALMLAALLALCATECRTATTSSTASSEASQSATQVITDLAGRKNTLPKNITRISIVHPIPCQMVWRLAPNKLASVDKQFDDRLEFMNAAEQKRIKALPVTGEFHSGLSAEQIISVNPQVVVSLTKDTDIDTEQKSFNIPVVAASKDTLPDIAKSWRFIGKLVGNEKEGNALGDYWDSTVKMVTAQTSKIKKNNKLKVYYAQSTVTNTVGTKTIMASVIDLAGGISFMEENTQKDSDATNESIPVSMEDICKWDPDVIITATESGKEQILASSMWKNMSAVKNNRVYASTKYEMLDRTQSLMGLLWTAKTLYPSQITYDLNKEVRTFYSKVYLDNNVTDDEITKPNS</sequence>
<dbReference type="Proteomes" id="UP000001551">
    <property type="component" value="Chromosome"/>
</dbReference>
<proteinExistence type="inferred from homology"/>
<name>E6U4V0_ETHHY</name>
<dbReference type="Pfam" id="PF01497">
    <property type="entry name" value="Peripla_BP_2"/>
    <property type="match status" value="1"/>
</dbReference>
<evidence type="ECO:0000259" key="3">
    <source>
        <dbReference type="PROSITE" id="PS50983"/>
    </source>
</evidence>
<dbReference type="PANTHER" id="PTHR30535">
    <property type="entry name" value="VITAMIN B12-BINDING PROTEIN"/>
    <property type="match status" value="1"/>
</dbReference>
<dbReference type="Gene3D" id="1.20.58.2180">
    <property type="match status" value="1"/>
</dbReference>
<dbReference type="AlphaFoldDB" id="E6U4V0"/>
<dbReference type="RefSeq" id="WP_013486183.1">
    <property type="nucleotide sequence ID" value="NC_014828.1"/>
</dbReference>
<evidence type="ECO:0000256" key="1">
    <source>
        <dbReference type="ARBA" id="ARBA00008814"/>
    </source>
</evidence>
<dbReference type="PANTHER" id="PTHR30535:SF34">
    <property type="entry name" value="MOLYBDATE-BINDING PROTEIN MOLA"/>
    <property type="match status" value="1"/>
</dbReference>
<reference evidence="4 5" key="1">
    <citation type="submission" date="2010-12" db="EMBL/GenBank/DDBJ databases">
        <title>Complete sequence of Ethanoligenens harbinense YUAN-3.</title>
        <authorList>
            <person name="Lucas S."/>
            <person name="Copeland A."/>
            <person name="Lapidus A."/>
            <person name="Cheng J.-F."/>
            <person name="Bruce D."/>
            <person name="Goodwin L."/>
            <person name="Pitluck S."/>
            <person name="Chertkov O."/>
            <person name="Misra M."/>
            <person name="Detter J.C."/>
            <person name="Han C."/>
            <person name="Tapia R."/>
            <person name="Land M."/>
            <person name="Hauser L."/>
            <person name="Jeffries C."/>
            <person name="Kyrpides N."/>
            <person name="Ivanova N."/>
            <person name="Mikhailova N."/>
            <person name="Wang A."/>
            <person name="Mouttaki H."/>
            <person name="He Z."/>
            <person name="Zhou J."/>
            <person name="Hemme C.L."/>
            <person name="Woyke T."/>
        </authorList>
    </citation>
    <scope>NUCLEOTIDE SEQUENCE [LARGE SCALE GENOMIC DNA]</scope>
    <source>
        <strain evidence="5">DSM 18485 / JCM 12961 / CGMCC 1.5033 / YUAN-3</strain>
    </source>
</reference>
<dbReference type="Gene3D" id="3.40.50.1980">
    <property type="entry name" value="Nitrogenase molybdenum iron protein domain"/>
    <property type="match status" value="2"/>
</dbReference>
<dbReference type="PROSITE" id="PS50983">
    <property type="entry name" value="FE_B12_PBP"/>
    <property type="match status" value="1"/>
</dbReference>
<organism evidence="4 5">
    <name type="scientific">Ethanoligenens harbinense (strain DSM 18485 / JCM 12961 / CGMCC 1.5033 / YUAN-3)</name>
    <dbReference type="NCBI Taxonomy" id="663278"/>
    <lineage>
        <taxon>Bacteria</taxon>
        <taxon>Bacillati</taxon>
        <taxon>Bacillota</taxon>
        <taxon>Clostridia</taxon>
        <taxon>Eubacteriales</taxon>
        <taxon>Oscillospiraceae</taxon>
        <taxon>Ethanoligenens</taxon>
    </lineage>
</organism>
<feature type="domain" description="Fe/B12 periplasmic-binding" evidence="3">
    <location>
        <begin position="67"/>
        <end position="329"/>
    </location>
</feature>
<keyword evidence="5" id="KW-1185">Reference proteome</keyword>
<keyword evidence="2" id="KW-0732">Signal</keyword>
<dbReference type="InterPro" id="IPR050902">
    <property type="entry name" value="ABC_Transporter_SBP"/>
</dbReference>
<gene>
    <name evidence="4" type="ordered locus">Ethha_2323</name>
</gene>
<protein>
    <submittedName>
        <fullName evidence="4">Periplasmic binding protein</fullName>
    </submittedName>
</protein>
<accession>E6U4V0</accession>
<comment type="similarity">
    <text evidence="1">Belongs to the bacterial solute-binding protein 8 family.</text>
</comment>
<dbReference type="KEGG" id="eha:Ethha_2323"/>
<evidence type="ECO:0000256" key="2">
    <source>
        <dbReference type="SAM" id="SignalP"/>
    </source>
</evidence>
<dbReference type="HOGENOM" id="CLU_038034_13_1_9"/>
<evidence type="ECO:0000313" key="5">
    <source>
        <dbReference type="Proteomes" id="UP000001551"/>
    </source>
</evidence>
<dbReference type="STRING" id="663278.Ethha_2323"/>
<dbReference type="InterPro" id="IPR002491">
    <property type="entry name" value="ABC_transptr_periplasmic_BD"/>
</dbReference>